<reference evidence="1" key="1">
    <citation type="journal article" date="2015" name="PLoS Biol.">
        <title>The Discovery, Distribution, and Evolution of Viruses Associated with Drosophila melanogaster.</title>
        <authorList>
            <person name="Webster C.L."/>
            <person name="Waldron F.M."/>
            <person name="Robertson S."/>
            <person name="Crowson D."/>
            <person name="Ferrari G."/>
            <person name="Quintana J.F."/>
            <person name="Brouqui J.M."/>
            <person name="Bayne E.H."/>
            <person name="Longdon B."/>
            <person name="Buck A.H."/>
            <person name="Lazzaro B.P."/>
            <person name="Akorli J."/>
            <person name="Haddrill P.R."/>
            <person name="Obbard D.J."/>
        </authorList>
    </citation>
    <scope>NUCLEOTIDE SEQUENCE</scope>
</reference>
<name>A0A0F7KIK5_9REOV</name>
<accession>A0A0F7KIK5</accession>
<evidence type="ECO:0000313" key="1">
    <source>
        <dbReference type="EMBL" id="AKH40295.1"/>
    </source>
</evidence>
<protein>
    <submittedName>
        <fullName evidence="1">Orf1</fullName>
    </submittedName>
</protein>
<dbReference type="EMBL" id="KP714079">
    <property type="protein sequence ID" value="AKH40295.1"/>
    <property type="molecule type" value="Genomic_RNA"/>
</dbReference>
<proteinExistence type="predicted"/>
<organism evidence="1">
    <name type="scientific">Torrey Pines virus</name>
    <dbReference type="NCBI Taxonomy" id="1654361"/>
    <lineage>
        <taxon>Viruses</taxon>
        <taxon>Riboviria</taxon>
        <taxon>Orthornavirae</taxon>
        <taxon>Duplornaviricota</taxon>
        <taxon>Resentoviricetes</taxon>
        <taxon>Reovirales</taxon>
        <taxon>Spinareoviridae</taxon>
        <taxon>Cypovirus</taxon>
    </lineage>
</organism>
<sequence>MGTNALNFLRGNKYDDRGKIYQKMVQQSAALSTYSDVALMHMDEIIRKTPFLPQISSLTPLEFDRYFNLVSDNFGPEVLAFGGRAPICSLEPHKALTLFTLEVNKSTINLTYRLTAMSDTSYLLAFTTVSDDGTKSDYTISTTISDMVQFELLVVRAVGIVPDSLKNISDADNLQPGRVHKLTYYVGYDIYLVVYQGAVPIEVDTLATVRHNAKQLQSFTGLGDDPMYIKKCNLTNVLTGLNVYVNLVVGSTLLVVDTYDTVKSILNDYVALKNITFEADCHRMQSSMLKMKSQNLMTDAARMVETDIDQTFAAVMSEIGTISSRVAHSARWVNAEFKRNIATILTIKDRMRSPYYVPKNEVKLESDTVIRHGPVVTRFKCYHSRIIQCKMAIMSNLRHDTAKQYDLLPDTQTYEDYIMLSDSASTVSYLHIRITDDYTPHNPSMVRTYDYSDLSNTAFDITFTEDGYSPGSGSNITATYGKMNNDLVMLKGAPFKRSLTLLNIIVCDKRAITYPDISSFSVSGELVYMGQVIKVEIESSSALDLITREYGSLKGVALRIKPNSTFERKMHNPTIHVPNHISIILKNVGFKADWGMFFYNPQAKRTKTDFGSDNLFDACDVDLVSVEQSVYECTFDISVRLNNRYYDQHYYFSNMKKRVTEGERKERYLNEVKGLSDNEAIDKYLHTLFFDRIISTVSIDLAYSCQRDGDNALGRVYMNMFSTDTDKMNSVIMHEIAIIKQRIDNIDKLLLAITDRVNDILKQIDPTFARMIVDTAISMVGGVVATKLFSLVASHLSKHILSNIDKLRDLARVMLSVNLQAISKSVNLKHTKIPLSAIGAKKVKLEFIKSQIKDGFKLTDATDHLSKQIKLGTASHDSLCKLQNVDDVAKIMLCEAYSKGVAGLAKNAPALHSDFPHLRVRSEYSPMLNAELGAPSLPTIAVYYRPLDCGMRVISDTVYKALVNPQRLRYRLLHDSMNLGVRAPGHSYAVFTDRLYHSDGSVTMTKIFTGIGELNIKGSIGSDFNSGIGGVCVKYKSLNTSFDQNGKRLYSCMSYTDCGYSKSDVISLHTTFFKTKTRIDADNLQDDECSRMWQRICQGVDKRIVRGDEVYNAYVPDRAKFAVVRDIIDNPPAFNYNLLNNNCQTYTKDLVNYMKSNSIPATWSISAIERANRLEYDQYSLDITNALDDTTALIRKVRTATVDFLGHDHAIRLISVTSSSHNVNLEIDDDFEFYSPFL</sequence>